<proteinExistence type="predicted"/>
<organism evidence="1 2">
    <name type="scientific">Acrobeloides nanus</name>
    <dbReference type="NCBI Taxonomy" id="290746"/>
    <lineage>
        <taxon>Eukaryota</taxon>
        <taxon>Metazoa</taxon>
        <taxon>Ecdysozoa</taxon>
        <taxon>Nematoda</taxon>
        <taxon>Chromadorea</taxon>
        <taxon>Rhabditida</taxon>
        <taxon>Tylenchina</taxon>
        <taxon>Cephalobomorpha</taxon>
        <taxon>Cephaloboidea</taxon>
        <taxon>Cephalobidae</taxon>
        <taxon>Acrobeloides</taxon>
    </lineage>
</organism>
<dbReference type="AlphaFoldDB" id="A0A914CNZ5"/>
<keyword evidence="1" id="KW-1185">Reference proteome</keyword>
<evidence type="ECO:0000313" key="2">
    <source>
        <dbReference type="WBParaSite" id="ACRNAN_scaffold12405.g8068.t1"/>
    </source>
</evidence>
<protein>
    <submittedName>
        <fullName evidence="2 3">Uncharacterized protein</fullName>
    </submittedName>
</protein>
<evidence type="ECO:0000313" key="3">
    <source>
        <dbReference type="WBParaSite" id="ACRNAN_scaffold16819.g25840.t1"/>
    </source>
</evidence>
<name>A0A914CNZ5_9BILA</name>
<dbReference type="WBParaSite" id="ACRNAN_scaffold12405.g8068.t1">
    <property type="protein sequence ID" value="ACRNAN_scaffold12405.g8068.t1"/>
    <property type="gene ID" value="ACRNAN_scaffold12405.g8068"/>
</dbReference>
<dbReference type="WBParaSite" id="ACRNAN_scaffold16819.g25840.t1">
    <property type="protein sequence ID" value="ACRNAN_scaffold16819.g25840.t1"/>
    <property type="gene ID" value="ACRNAN_scaffold16819.g25840"/>
</dbReference>
<evidence type="ECO:0000313" key="1">
    <source>
        <dbReference type="Proteomes" id="UP000887540"/>
    </source>
</evidence>
<dbReference type="Proteomes" id="UP000887540">
    <property type="component" value="Unplaced"/>
</dbReference>
<accession>A0A914CNZ5</accession>
<reference evidence="2 3" key="1">
    <citation type="submission" date="2022-11" db="UniProtKB">
        <authorList>
            <consortium name="WormBaseParasite"/>
        </authorList>
    </citation>
    <scope>IDENTIFICATION</scope>
</reference>
<sequence length="140" mass="17411">MSGKLARSESSTYIPTITQPNNISRTYSIPDFQSYLRNRERQNPDVVSFDNSRWYDKIEFGPQFWRSLHRRRAVTDYYTEPYYRGSYYSRYRYFWNDSDFRYYNRRYLTPYFGTTYTGDHYKPYRRVHVHSLTMHPYIFK</sequence>